<organism evidence="1 2">
    <name type="scientific">Mojavia pulchra JT2-VF2</name>
    <dbReference type="NCBI Taxonomy" id="287848"/>
    <lineage>
        <taxon>Bacteria</taxon>
        <taxon>Bacillati</taxon>
        <taxon>Cyanobacteriota</taxon>
        <taxon>Cyanophyceae</taxon>
        <taxon>Nostocales</taxon>
        <taxon>Nostocaceae</taxon>
    </lineage>
</organism>
<accession>A0A951Q4B9</accession>
<evidence type="ECO:0000313" key="2">
    <source>
        <dbReference type="Proteomes" id="UP000715781"/>
    </source>
</evidence>
<gene>
    <name evidence="1" type="ORF">KME32_31730</name>
</gene>
<sequence>MEFSKELENVLYIPENCIPLPENFDYEIAEYLAEMVLNSQEIAQKDSSYNGFGVLFTDKTLDSEQSKNLKEDLIRHIENILRDYYLNKTRGYLSPLD</sequence>
<proteinExistence type="predicted"/>
<evidence type="ECO:0000313" key="1">
    <source>
        <dbReference type="EMBL" id="MBW4565574.1"/>
    </source>
</evidence>
<comment type="caution">
    <text evidence="1">The sequence shown here is derived from an EMBL/GenBank/DDBJ whole genome shotgun (WGS) entry which is preliminary data.</text>
</comment>
<protein>
    <submittedName>
        <fullName evidence="1">Uncharacterized protein</fullName>
    </submittedName>
</protein>
<reference evidence="1" key="2">
    <citation type="journal article" date="2022" name="Microbiol. Resour. Announc.">
        <title>Metagenome Sequencing to Explore Phylogenomics of Terrestrial Cyanobacteria.</title>
        <authorList>
            <person name="Ward R.D."/>
            <person name="Stajich J.E."/>
            <person name="Johansen J.R."/>
            <person name="Huntemann M."/>
            <person name="Clum A."/>
            <person name="Foster B."/>
            <person name="Foster B."/>
            <person name="Roux S."/>
            <person name="Palaniappan K."/>
            <person name="Varghese N."/>
            <person name="Mukherjee S."/>
            <person name="Reddy T.B.K."/>
            <person name="Daum C."/>
            <person name="Copeland A."/>
            <person name="Chen I.A."/>
            <person name="Ivanova N.N."/>
            <person name="Kyrpides N.C."/>
            <person name="Shapiro N."/>
            <person name="Eloe-Fadrosh E.A."/>
            <person name="Pietrasiak N."/>
        </authorList>
    </citation>
    <scope>NUCLEOTIDE SEQUENCE</scope>
    <source>
        <strain evidence="1">JT2-VF2</strain>
    </source>
</reference>
<dbReference type="EMBL" id="JAHHHN010000041">
    <property type="protein sequence ID" value="MBW4565574.1"/>
    <property type="molecule type" value="Genomic_DNA"/>
</dbReference>
<name>A0A951Q4B9_9NOST</name>
<dbReference type="AlphaFoldDB" id="A0A951Q4B9"/>
<reference evidence="1" key="1">
    <citation type="submission" date="2021-05" db="EMBL/GenBank/DDBJ databases">
        <authorList>
            <person name="Pietrasiak N."/>
            <person name="Ward R."/>
            <person name="Stajich J.E."/>
            <person name="Kurbessoian T."/>
        </authorList>
    </citation>
    <scope>NUCLEOTIDE SEQUENCE</scope>
    <source>
        <strain evidence="1">JT2-VF2</strain>
    </source>
</reference>
<dbReference type="Proteomes" id="UP000715781">
    <property type="component" value="Unassembled WGS sequence"/>
</dbReference>